<feature type="transmembrane region" description="Helical" evidence="1">
    <location>
        <begin position="268"/>
        <end position="287"/>
    </location>
</feature>
<accession>A0A812J4R3</accession>
<organism evidence="2 3">
    <name type="scientific">Symbiodinium natans</name>
    <dbReference type="NCBI Taxonomy" id="878477"/>
    <lineage>
        <taxon>Eukaryota</taxon>
        <taxon>Sar</taxon>
        <taxon>Alveolata</taxon>
        <taxon>Dinophyceae</taxon>
        <taxon>Suessiales</taxon>
        <taxon>Symbiodiniaceae</taxon>
        <taxon>Symbiodinium</taxon>
    </lineage>
</organism>
<feature type="non-terminal residue" evidence="2">
    <location>
        <position position="332"/>
    </location>
</feature>
<dbReference type="EMBL" id="CAJNDS010000326">
    <property type="protein sequence ID" value="CAE7192584.1"/>
    <property type="molecule type" value="Genomic_DNA"/>
</dbReference>
<proteinExistence type="predicted"/>
<sequence>MARWSARGFPEAQCYGLAMHNVTGVHARAMEGYLVWLQSRREPDRDREGRDKLETLLGEATERHPWELWIEVLLLRLLESLSEQGLHAPEYIAALYHQVRWGEIDEVRLPLESSFLLKYDDILRGVEAIRKNGDPFRGGINFDDVNELGLEGRLDPMSKTYREASSMWVVLDLLSNFQPVLIVKAWIFVLAWYCYLSEDPRNGHIWYPTFKRANALQFIAMFDCTVAATLEVLNLFHGLGQRPISAFCSACVGKGARAGHSLWLMRRLFMLVVTTGGAVTIWTFRYIEDIDLNKTTEDITALKDGYSEDQRKALMAAACVILVRVLAFSLVT</sequence>
<feature type="transmembrane region" description="Helical" evidence="1">
    <location>
        <begin position="313"/>
        <end position="331"/>
    </location>
</feature>
<feature type="transmembrane region" description="Helical" evidence="1">
    <location>
        <begin position="167"/>
        <end position="195"/>
    </location>
</feature>
<evidence type="ECO:0000256" key="1">
    <source>
        <dbReference type="SAM" id="Phobius"/>
    </source>
</evidence>
<keyword evidence="1" id="KW-1133">Transmembrane helix</keyword>
<dbReference type="AlphaFoldDB" id="A0A812J4R3"/>
<gene>
    <name evidence="2" type="primary">CALS7</name>
    <name evidence="2" type="ORF">SNAT2548_LOCUS5154</name>
</gene>
<evidence type="ECO:0000313" key="3">
    <source>
        <dbReference type="Proteomes" id="UP000604046"/>
    </source>
</evidence>
<dbReference type="OrthoDB" id="10553840at2759"/>
<dbReference type="Proteomes" id="UP000604046">
    <property type="component" value="Unassembled WGS sequence"/>
</dbReference>
<keyword evidence="1" id="KW-0472">Membrane</keyword>
<reference evidence="2" key="1">
    <citation type="submission" date="2021-02" db="EMBL/GenBank/DDBJ databases">
        <authorList>
            <person name="Dougan E. K."/>
            <person name="Rhodes N."/>
            <person name="Thang M."/>
            <person name="Chan C."/>
        </authorList>
    </citation>
    <scope>NUCLEOTIDE SEQUENCE</scope>
</reference>
<evidence type="ECO:0000313" key="2">
    <source>
        <dbReference type="EMBL" id="CAE7192584.1"/>
    </source>
</evidence>
<keyword evidence="3" id="KW-1185">Reference proteome</keyword>
<name>A0A812J4R3_9DINO</name>
<comment type="caution">
    <text evidence="2">The sequence shown here is derived from an EMBL/GenBank/DDBJ whole genome shotgun (WGS) entry which is preliminary data.</text>
</comment>
<protein>
    <submittedName>
        <fullName evidence="2">CALS7 protein</fullName>
    </submittedName>
</protein>
<keyword evidence="1" id="KW-0812">Transmembrane</keyword>